<dbReference type="GeneID" id="81595290"/>
<comment type="similarity">
    <text evidence="1">Belongs to the glycosyltransferase 25 family.</text>
</comment>
<gene>
    <name evidence="7" type="ORF">N7458_001664</name>
</gene>
<sequence length="452" mass="50802">MGSTTFQLRSIRWIIPLMALVTFVLTCLRFYYQQAHGIKESLDSQMVSDEQRIQEEQEILKEHQFQESIQDIMNATLGFNKILAINMPSRTDKRDQLVLGSSITGFVIDFMDGVDPNDLNSKTYTYNWNYEHSATEFACLRAHLNAAQRIVQQGLRTALVLEDDVDWDISIKPQLQTFAHAVRSLQGTTQTLAESPYGDEWDLLWLGHCGASCKTELPFYMIPNDPTIPQPSHLPNYYHGPPENVRPDTTRLVCTQQDAACTPAYAMSYRGAQHILAALSVNPSGFADQLQTGDQIDIELGRMCKSGLLKCFAPYPSLFGTYRSAGLPSKGTDQSGHDSEAQMEPATSWGLVYSTMLNIKHVLQGEHVVHATWPDVEKPVINPEDIHFESGYMYTYRPEDYPGPALIPEEEPFDETVFSDETISTDEAYSISRPHATRGPHLTNEPVSQDPS</sequence>
<feature type="domain" description="Glycosyl transferase family 25" evidence="6">
    <location>
        <begin position="80"/>
        <end position="183"/>
    </location>
</feature>
<reference evidence="7" key="2">
    <citation type="journal article" date="2023" name="IMA Fungus">
        <title>Comparative genomic study of the Penicillium genus elucidates a diverse pangenome and 15 lateral gene transfer events.</title>
        <authorList>
            <person name="Petersen C."/>
            <person name="Sorensen T."/>
            <person name="Nielsen M.R."/>
            <person name="Sondergaard T.E."/>
            <person name="Sorensen J.L."/>
            <person name="Fitzpatrick D.A."/>
            <person name="Frisvad J.C."/>
            <person name="Nielsen K.L."/>
        </authorList>
    </citation>
    <scope>NUCLEOTIDE SEQUENCE</scope>
    <source>
        <strain evidence="7">IBT 16125</strain>
    </source>
</reference>
<evidence type="ECO:0000313" key="8">
    <source>
        <dbReference type="Proteomes" id="UP001213681"/>
    </source>
</evidence>
<evidence type="ECO:0000256" key="5">
    <source>
        <dbReference type="SAM" id="Phobius"/>
    </source>
</evidence>
<protein>
    <submittedName>
        <fullName evidence="7">CAZyme family GT25</fullName>
    </submittedName>
</protein>
<dbReference type="PANTHER" id="PTHR10730:SF53">
    <property type="entry name" value="GLYCOSYLTRANSFERASE 25 FAMILY MEMBER"/>
    <property type="match status" value="1"/>
</dbReference>
<evidence type="ECO:0000256" key="2">
    <source>
        <dbReference type="ARBA" id="ARBA00022676"/>
    </source>
</evidence>
<dbReference type="CDD" id="cd06532">
    <property type="entry name" value="Glyco_transf_25"/>
    <property type="match status" value="1"/>
</dbReference>
<proteinExistence type="inferred from homology"/>
<accession>A0AAD6CDQ0</accession>
<evidence type="ECO:0000259" key="6">
    <source>
        <dbReference type="Pfam" id="PF01755"/>
    </source>
</evidence>
<evidence type="ECO:0000256" key="1">
    <source>
        <dbReference type="ARBA" id="ARBA00006721"/>
    </source>
</evidence>
<organism evidence="7 8">
    <name type="scientific">Penicillium daleae</name>
    <dbReference type="NCBI Taxonomy" id="63821"/>
    <lineage>
        <taxon>Eukaryota</taxon>
        <taxon>Fungi</taxon>
        <taxon>Dikarya</taxon>
        <taxon>Ascomycota</taxon>
        <taxon>Pezizomycotina</taxon>
        <taxon>Eurotiomycetes</taxon>
        <taxon>Eurotiomycetidae</taxon>
        <taxon>Eurotiales</taxon>
        <taxon>Aspergillaceae</taxon>
        <taxon>Penicillium</taxon>
    </lineage>
</organism>
<dbReference type="EMBL" id="JAPVEA010000002">
    <property type="protein sequence ID" value="KAJ5460112.1"/>
    <property type="molecule type" value="Genomic_DNA"/>
</dbReference>
<evidence type="ECO:0000313" key="7">
    <source>
        <dbReference type="EMBL" id="KAJ5460112.1"/>
    </source>
</evidence>
<dbReference type="InterPro" id="IPR002654">
    <property type="entry name" value="Glyco_trans_25"/>
</dbReference>
<feature type="transmembrane region" description="Helical" evidence="5">
    <location>
        <begin position="12"/>
        <end position="32"/>
    </location>
</feature>
<comment type="caution">
    <text evidence="7">The sequence shown here is derived from an EMBL/GenBank/DDBJ whole genome shotgun (WGS) entry which is preliminary data.</text>
</comment>
<evidence type="ECO:0000256" key="4">
    <source>
        <dbReference type="SAM" id="MobiDB-lite"/>
    </source>
</evidence>
<dbReference type="AlphaFoldDB" id="A0AAD6CDQ0"/>
<keyword evidence="5" id="KW-0472">Membrane</keyword>
<dbReference type="RefSeq" id="XP_056769154.1">
    <property type="nucleotide sequence ID" value="XM_056905047.1"/>
</dbReference>
<keyword evidence="3" id="KW-0808">Transferase</keyword>
<dbReference type="InterPro" id="IPR050757">
    <property type="entry name" value="Collagen_mod_GT25"/>
</dbReference>
<dbReference type="Pfam" id="PF01755">
    <property type="entry name" value="Glyco_transf_25"/>
    <property type="match status" value="1"/>
</dbReference>
<dbReference type="Proteomes" id="UP001213681">
    <property type="component" value="Unassembled WGS sequence"/>
</dbReference>
<keyword evidence="5" id="KW-0812">Transmembrane</keyword>
<dbReference type="GO" id="GO:0016740">
    <property type="term" value="F:transferase activity"/>
    <property type="evidence" value="ECO:0007669"/>
    <property type="project" value="UniProtKB-KW"/>
</dbReference>
<evidence type="ECO:0000256" key="3">
    <source>
        <dbReference type="ARBA" id="ARBA00022679"/>
    </source>
</evidence>
<name>A0AAD6CDQ0_9EURO</name>
<keyword evidence="2" id="KW-0328">Glycosyltransferase</keyword>
<feature type="region of interest" description="Disordered" evidence="4">
    <location>
        <begin position="419"/>
        <end position="452"/>
    </location>
</feature>
<dbReference type="PANTHER" id="PTHR10730">
    <property type="entry name" value="PROCOLLAGEN-LYSINE,2-OXOGLUTARATE 5-DIOXYGENASE/GLYCOSYLTRANSFERASE 25 FAMILY MEMBER"/>
    <property type="match status" value="1"/>
</dbReference>
<reference evidence="7" key="1">
    <citation type="submission" date="2022-12" db="EMBL/GenBank/DDBJ databases">
        <authorList>
            <person name="Petersen C."/>
        </authorList>
    </citation>
    <scope>NUCLEOTIDE SEQUENCE</scope>
    <source>
        <strain evidence="7">IBT 16125</strain>
    </source>
</reference>
<keyword evidence="5" id="KW-1133">Transmembrane helix</keyword>
<keyword evidence="8" id="KW-1185">Reference proteome</keyword>